<dbReference type="EMBL" id="JANBVB010000705">
    <property type="protein sequence ID" value="KAJ2892560.1"/>
    <property type="molecule type" value="Genomic_DNA"/>
</dbReference>
<evidence type="ECO:0000313" key="1">
    <source>
        <dbReference type="EMBL" id="KAJ2892560.1"/>
    </source>
</evidence>
<feature type="non-terminal residue" evidence="1">
    <location>
        <position position="278"/>
    </location>
</feature>
<organism evidence="1 2">
    <name type="scientific">Coemansia aciculifera</name>
    <dbReference type="NCBI Taxonomy" id="417176"/>
    <lineage>
        <taxon>Eukaryota</taxon>
        <taxon>Fungi</taxon>
        <taxon>Fungi incertae sedis</taxon>
        <taxon>Zoopagomycota</taxon>
        <taxon>Kickxellomycotina</taxon>
        <taxon>Kickxellomycetes</taxon>
        <taxon>Kickxellales</taxon>
        <taxon>Kickxellaceae</taxon>
        <taxon>Coemansia</taxon>
    </lineage>
</organism>
<protein>
    <submittedName>
        <fullName evidence="1">Uncharacterized protein</fullName>
    </submittedName>
</protein>
<proteinExistence type="predicted"/>
<name>A0ACC1M1W4_9FUNG</name>
<accession>A0ACC1M1W4</accession>
<dbReference type="Proteomes" id="UP001139981">
    <property type="component" value="Unassembled WGS sequence"/>
</dbReference>
<reference evidence="1" key="1">
    <citation type="submission" date="2022-07" db="EMBL/GenBank/DDBJ databases">
        <title>Phylogenomic reconstructions and comparative analyses of Kickxellomycotina fungi.</title>
        <authorList>
            <person name="Reynolds N.K."/>
            <person name="Stajich J.E."/>
            <person name="Barry K."/>
            <person name="Grigoriev I.V."/>
            <person name="Crous P."/>
            <person name="Smith M.E."/>
        </authorList>
    </citation>
    <scope>NUCLEOTIDE SEQUENCE</scope>
    <source>
        <strain evidence="1">CBS 190363</strain>
    </source>
</reference>
<sequence length="278" mass="29519">MNSFNDSTDVTLSRLIRVSSHDDINRQSALEQQYGRAQRSASTSHVTDRPEMVERRQSSHMPSAMVTPKPNRARSDTDASSDQRVLRSALRGSRTSPVTDDDGADNSVPLPTTPRKVSFAVAQTSAASSNGDRSESTAPLNQYASDLQVAHEDESIEFRSQAQLLSSQNDNSPERSPDEADATSAELQEMVTPLSQPPAQATRRNVSLTSGGVGGVGMSGDIFRKFAGWAQSSLSPLSPITTHATVPASTPDSNSMAKGGGKAVESMDSTPSNVSLSP</sequence>
<gene>
    <name evidence="1" type="ORF">IWW38_003171</name>
</gene>
<evidence type="ECO:0000313" key="2">
    <source>
        <dbReference type="Proteomes" id="UP001139981"/>
    </source>
</evidence>
<comment type="caution">
    <text evidence="1">The sequence shown here is derived from an EMBL/GenBank/DDBJ whole genome shotgun (WGS) entry which is preliminary data.</text>
</comment>
<keyword evidence="2" id="KW-1185">Reference proteome</keyword>